<name>A0A0G4EIM7_VITBC</name>
<keyword evidence="2" id="KW-1185">Reference proteome</keyword>
<sequence length="424" mass="46847">MHRPSGADLMLRGALIPATPFGRSEICDSLRASSVGMLTDVRRWLKGLFATSSDASATVFAADVPQDVAPTVAEYVRSYSQLEALIDAHPTQFTAAVLLPILKRRLSVVVASIFGGLVEVPLPQLTQSVSIIVAITRRLFILERGGDWARWRPVLEMLYLLRGNRPLVLDDDDFGVCGSRAAFIGETEAVRQWKILSRGVPVSFRGQMIRLMGANMIFRRGANTSQYLLTPLDGPSPLFPNVFDPANPPTQLRDWTSPSYTSMVAFVLFSWLRNGDHIPCIKFWLSWRPASAASRRVKGLLAASPSKVAQRGAGAFVFDEKFSARVVRQGDPSSVPDGKIESRHRRLVVLGSGAMGEGHMAVIWLSDREGYYFRDVSIYSTEPAPHDKTRTVVMRVLGDQLGGKVWREERETDEAREATACAVM</sequence>
<accession>A0A0G4EIM7</accession>
<dbReference type="InParanoid" id="A0A0G4EIM7"/>
<organism evidence="1 2">
    <name type="scientific">Vitrella brassicaformis (strain CCMP3155)</name>
    <dbReference type="NCBI Taxonomy" id="1169540"/>
    <lineage>
        <taxon>Eukaryota</taxon>
        <taxon>Sar</taxon>
        <taxon>Alveolata</taxon>
        <taxon>Colpodellida</taxon>
        <taxon>Vitrellaceae</taxon>
        <taxon>Vitrella</taxon>
    </lineage>
</organism>
<dbReference type="AlphaFoldDB" id="A0A0G4EIM7"/>
<gene>
    <name evidence="1" type="ORF">Vbra_1109</name>
</gene>
<dbReference type="PhylomeDB" id="A0A0G4EIM7"/>
<dbReference type="EMBL" id="CDMY01000240">
    <property type="protein sequence ID" value="CEL95843.1"/>
    <property type="molecule type" value="Genomic_DNA"/>
</dbReference>
<proteinExistence type="predicted"/>
<evidence type="ECO:0000313" key="1">
    <source>
        <dbReference type="EMBL" id="CEL95843.1"/>
    </source>
</evidence>
<evidence type="ECO:0000313" key="2">
    <source>
        <dbReference type="Proteomes" id="UP000041254"/>
    </source>
</evidence>
<dbReference type="Proteomes" id="UP000041254">
    <property type="component" value="Unassembled WGS sequence"/>
</dbReference>
<protein>
    <submittedName>
        <fullName evidence="1">Uncharacterized protein</fullName>
    </submittedName>
</protein>
<reference evidence="1 2" key="1">
    <citation type="submission" date="2014-11" db="EMBL/GenBank/DDBJ databases">
        <authorList>
            <person name="Zhu J."/>
            <person name="Qi W."/>
            <person name="Song R."/>
        </authorList>
    </citation>
    <scope>NUCLEOTIDE SEQUENCE [LARGE SCALE GENOMIC DNA]</scope>
</reference>
<dbReference type="VEuPathDB" id="CryptoDB:Vbra_1109"/>